<dbReference type="EMBL" id="CACVKT020003087">
    <property type="protein sequence ID" value="CAC5381676.1"/>
    <property type="molecule type" value="Genomic_DNA"/>
</dbReference>
<comment type="subcellular location">
    <subcellularLocation>
        <location evidence="2">Secreted</location>
    </subcellularLocation>
</comment>
<evidence type="ECO:0000256" key="2">
    <source>
        <dbReference type="ARBA" id="ARBA00004613"/>
    </source>
</evidence>
<feature type="active site" description="Proton donor" evidence="12">
    <location>
        <position position="82"/>
    </location>
</feature>
<evidence type="ECO:0000256" key="3">
    <source>
        <dbReference type="ARBA" id="ARBA00012732"/>
    </source>
</evidence>
<dbReference type="CDD" id="cd16890">
    <property type="entry name" value="lyz_i"/>
    <property type="match status" value="1"/>
</dbReference>
<feature type="disulfide bond" evidence="13">
    <location>
        <begin position="113"/>
        <end position="133"/>
    </location>
</feature>
<organism evidence="16 17">
    <name type="scientific">Mytilus coruscus</name>
    <name type="common">Sea mussel</name>
    <dbReference type="NCBI Taxonomy" id="42192"/>
    <lineage>
        <taxon>Eukaryota</taxon>
        <taxon>Metazoa</taxon>
        <taxon>Spiralia</taxon>
        <taxon>Lophotrochozoa</taxon>
        <taxon>Mollusca</taxon>
        <taxon>Bivalvia</taxon>
        <taxon>Autobranchia</taxon>
        <taxon>Pteriomorphia</taxon>
        <taxon>Mytilida</taxon>
        <taxon>Mytiloidea</taxon>
        <taxon>Mytilidae</taxon>
        <taxon>Mytilinae</taxon>
        <taxon>Mytilus</taxon>
    </lineage>
</organism>
<evidence type="ECO:0000256" key="10">
    <source>
        <dbReference type="ARBA" id="ARBA00023157"/>
    </source>
</evidence>
<dbReference type="GO" id="GO:0050829">
    <property type="term" value="P:defense response to Gram-negative bacterium"/>
    <property type="evidence" value="ECO:0007669"/>
    <property type="project" value="UniProtKB-ARBA"/>
</dbReference>
<feature type="disulfide bond" evidence="13">
    <location>
        <begin position="79"/>
        <end position="85"/>
    </location>
</feature>
<keyword evidence="7 15" id="KW-0732">Signal</keyword>
<dbReference type="Gene3D" id="1.10.530.10">
    <property type="match status" value="1"/>
</dbReference>
<evidence type="ECO:0000313" key="16">
    <source>
        <dbReference type="EMBL" id="CAC5381676.1"/>
    </source>
</evidence>
<evidence type="ECO:0000256" key="1">
    <source>
        <dbReference type="ARBA" id="ARBA00000632"/>
    </source>
</evidence>
<keyword evidence="4" id="KW-0964">Secreted</keyword>
<dbReference type="Pfam" id="PF05497">
    <property type="entry name" value="Destabilase"/>
    <property type="match status" value="1"/>
</dbReference>
<evidence type="ECO:0000256" key="13">
    <source>
        <dbReference type="PIRSR" id="PIRSR608597-3"/>
    </source>
</evidence>
<keyword evidence="8" id="KW-0378">Hydrolase</keyword>
<feature type="disulfide bond" evidence="13">
    <location>
        <begin position="77"/>
        <end position="182"/>
    </location>
</feature>
<gene>
    <name evidence="16" type="ORF">MCOR_17548</name>
</gene>
<dbReference type="GO" id="GO:0031640">
    <property type="term" value="P:killing of cells of another organism"/>
    <property type="evidence" value="ECO:0007669"/>
    <property type="project" value="UniProtKB-KW"/>
</dbReference>
<feature type="disulfide bond" evidence="13">
    <location>
        <begin position="74"/>
        <end position="151"/>
    </location>
</feature>
<feature type="disulfide bond" evidence="13">
    <location>
        <begin position="123"/>
        <end position="129"/>
    </location>
</feature>
<protein>
    <recommendedName>
        <fullName evidence="3">lysozyme</fullName>
        <ecNumber evidence="3">3.2.1.17</ecNumber>
    </recommendedName>
</protein>
<dbReference type="AlphaFoldDB" id="A0A6J8BDH5"/>
<dbReference type="PANTHER" id="PTHR11195">
    <property type="entry name" value="DESTABILASE-RELATED"/>
    <property type="match status" value="1"/>
</dbReference>
<accession>A0A6J8BDH5</accession>
<name>A0A6J8BDH5_MYTCO</name>
<evidence type="ECO:0000313" key="17">
    <source>
        <dbReference type="Proteomes" id="UP000507470"/>
    </source>
</evidence>
<evidence type="ECO:0000256" key="5">
    <source>
        <dbReference type="ARBA" id="ARBA00022529"/>
    </source>
</evidence>
<keyword evidence="11" id="KW-0326">Glycosidase</keyword>
<evidence type="ECO:0000256" key="14">
    <source>
        <dbReference type="SAM" id="MobiDB-lite"/>
    </source>
</evidence>
<dbReference type="GO" id="GO:0003796">
    <property type="term" value="F:lysozyme activity"/>
    <property type="evidence" value="ECO:0007669"/>
    <property type="project" value="UniProtKB-EC"/>
</dbReference>
<evidence type="ECO:0000256" key="7">
    <source>
        <dbReference type="ARBA" id="ARBA00022729"/>
    </source>
</evidence>
<feature type="disulfide bond" evidence="13">
    <location>
        <begin position="91"/>
        <end position="100"/>
    </location>
</feature>
<dbReference type="EC" id="3.2.1.17" evidence="3"/>
<evidence type="ECO:0000256" key="15">
    <source>
        <dbReference type="SAM" id="SignalP"/>
    </source>
</evidence>
<evidence type="ECO:0000256" key="8">
    <source>
        <dbReference type="ARBA" id="ARBA00022801"/>
    </source>
</evidence>
<evidence type="ECO:0000256" key="6">
    <source>
        <dbReference type="ARBA" id="ARBA00022638"/>
    </source>
</evidence>
<keyword evidence="6" id="KW-0081">Bacteriolytic enzyme</keyword>
<keyword evidence="5" id="KW-0929">Antimicrobial</keyword>
<comment type="catalytic activity">
    <reaction evidence="1">
        <text>Hydrolysis of (1-&gt;4)-beta-linkages between N-acetylmuramic acid and N-acetyl-D-glucosamine residues in a peptidoglycan and between N-acetyl-D-glucosamine residues in chitodextrins.</text>
        <dbReference type="EC" id="3.2.1.17"/>
    </reaction>
</comment>
<evidence type="ECO:0000256" key="12">
    <source>
        <dbReference type="PIRSR" id="PIRSR608597-1"/>
    </source>
</evidence>
<dbReference type="Proteomes" id="UP000507470">
    <property type="component" value="Unassembled WGS sequence"/>
</dbReference>
<feature type="region of interest" description="Disordered" evidence="14">
    <location>
        <begin position="43"/>
        <end position="68"/>
    </location>
</feature>
<keyword evidence="17" id="KW-1185">Reference proteome</keyword>
<dbReference type="PANTHER" id="PTHR11195:SF13">
    <property type="entry name" value="INVERTEBRATE-TYPE LYSOZYME 2-RELATED"/>
    <property type="match status" value="1"/>
</dbReference>
<feature type="disulfide bond" evidence="13">
    <location>
        <begin position="147"/>
        <end position="165"/>
    </location>
</feature>
<dbReference type="GO" id="GO:0005576">
    <property type="term" value="C:extracellular region"/>
    <property type="evidence" value="ECO:0007669"/>
    <property type="project" value="UniProtKB-SubCell"/>
</dbReference>
<reference evidence="16 17" key="1">
    <citation type="submission" date="2020-06" db="EMBL/GenBank/DDBJ databases">
        <authorList>
            <person name="Li R."/>
            <person name="Bekaert M."/>
        </authorList>
    </citation>
    <scope>NUCLEOTIDE SEQUENCE [LARGE SCALE GENOMIC DNA]</scope>
    <source>
        <strain evidence="17">wild</strain>
    </source>
</reference>
<proteinExistence type="predicted"/>
<feature type="active site" description="Nucleophile" evidence="12">
    <location>
        <position position="94"/>
    </location>
</feature>
<feature type="signal peptide" evidence="15">
    <location>
        <begin position="1"/>
        <end position="23"/>
    </location>
</feature>
<keyword evidence="9" id="KW-0044">Antibiotic</keyword>
<keyword evidence="10 13" id="KW-1015">Disulfide bond</keyword>
<evidence type="ECO:0000256" key="11">
    <source>
        <dbReference type="ARBA" id="ARBA00023295"/>
    </source>
</evidence>
<dbReference type="FunFam" id="1.10.530.10:FF:000023">
    <property type="entry name" value="Invertebrate-type lysozyme"/>
    <property type="match status" value="1"/>
</dbReference>
<feature type="chain" id="PRO_5026716614" description="lysozyme" evidence="15">
    <location>
        <begin position="24"/>
        <end position="186"/>
    </location>
</feature>
<dbReference type="InterPro" id="IPR023346">
    <property type="entry name" value="Lysozyme-like_dom_sf"/>
</dbReference>
<dbReference type="InterPro" id="IPR008597">
    <property type="entry name" value="Invert_lysozyme"/>
</dbReference>
<dbReference type="SUPFAM" id="SSF53955">
    <property type="entry name" value="Lysozyme-like"/>
    <property type="match status" value="1"/>
</dbReference>
<dbReference type="OrthoDB" id="6337871at2759"/>
<evidence type="ECO:0000256" key="4">
    <source>
        <dbReference type="ARBA" id="ARBA00022525"/>
    </source>
</evidence>
<dbReference type="PROSITE" id="PS51909">
    <property type="entry name" value="LYSOZYME_I"/>
    <property type="match status" value="1"/>
</dbReference>
<evidence type="ECO:0000256" key="9">
    <source>
        <dbReference type="ARBA" id="ARBA00023022"/>
    </source>
</evidence>
<sequence>MTELKMSVSLFFTLLCGLNVCCGLKEILESYKVEFEQREVDVESNGPVSGDSKESNGLVSGDSKESNGLVSDKCMRCICMVESRCNNNIGCRMDVGSLSCGPFQIKEAYWIDCGQPKGDYKTCANDYLCSYNCIQAYMARYIGHSGCPKNCESYARIHNGGPRGCTNPNTMGYWNKIKQQGCTIYS</sequence>